<reference evidence="1" key="1">
    <citation type="submission" date="2024-09" db="EMBL/GenBank/DDBJ databases">
        <title>Black Yeasts Isolated from many extreme environments.</title>
        <authorList>
            <person name="Coleine C."/>
            <person name="Stajich J.E."/>
            <person name="Selbmann L."/>
        </authorList>
    </citation>
    <scope>NUCLEOTIDE SEQUENCE</scope>
    <source>
        <strain evidence="1">CCFEE 5737</strain>
    </source>
</reference>
<sequence length="309" mass="33628">YILLRSIEKEVPSLTAQVGAFAEKVVVAVNNASMAWANGTNSLIINENTKINDDLFGWVNSSTTALNDTLNAFVDKTTEVINATFGGTILQEPIQGVFDCLIGLKIQGIESALTWVHDNAHVGFPLLDNQTFTLKNLASHTDSSSDDNFLASPNSETQDNISEAVTSLIGAIKRGIRQEAIISSVILLLWFVVILMGLARVGVLFFGHDKMRGEGGQDYSSNNNDRAFAAQDDAPPPQYNNPDITGNGYTLNPHPFPRSASPSPFDEQSFTGTDEKRSHVGVRDLLNQITHPRHAHKSMHGAIINEKTV</sequence>
<dbReference type="Proteomes" id="UP001186974">
    <property type="component" value="Unassembled WGS sequence"/>
</dbReference>
<evidence type="ECO:0000313" key="1">
    <source>
        <dbReference type="EMBL" id="KAK3066000.1"/>
    </source>
</evidence>
<dbReference type="EMBL" id="JAWDJW010006073">
    <property type="protein sequence ID" value="KAK3066000.1"/>
    <property type="molecule type" value="Genomic_DNA"/>
</dbReference>
<protein>
    <submittedName>
        <fullName evidence="1">Uncharacterized protein</fullName>
    </submittedName>
</protein>
<name>A0ACC3DEF3_9PEZI</name>
<proteinExistence type="predicted"/>
<comment type="caution">
    <text evidence="1">The sequence shown here is derived from an EMBL/GenBank/DDBJ whole genome shotgun (WGS) entry which is preliminary data.</text>
</comment>
<gene>
    <name evidence="1" type="ORF">LTS18_002141</name>
</gene>
<keyword evidence="2" id="KW-1185">Reference proteome</keyword>
<organism evidence="1 2">
    <name type="scientific">Coniosporium uncinatum</name>
    <dbReference type="NCBI Taxonomy" id="93489"/>
    <lineage>
        <taxon>Eukaryota</taxon>
        <taxon>Fungi</taxon>
        <taxon>Dikarya</taxon>
        <taxon>Ascomycota</taxon>
        <taxon>Pezizomycotina</taxon>
        <taxon>Dothideomycetes</taxon>
        <taxon>Dothideomycetes incertae sedis</taxon>
        <taxon>Coniosporium</taxon>
    </lineage>
</organism>
<accession>A0ACC3DEF3</accession>
<evidence type="ECO:0000313" key="2">
    <source>
        <dbReference type="Proteomes" id="UP001186974"/>
    </source>
</evidence>
<feature type="non-terminal residue" evidence="1">
    <location>
        <position position="1"/>
    </location>
</feature>